<dbReference type="PANTHER" id="PTHR12948:SF3">
    <property type="entry name" value="NEDD8 ULTIMATE BUSTER 1"/>
    <property type="match status" value="1"/>
</dbReference>
<evidence type="ECO:0008006" key="6">
    <source>
        <dbReference type="Google" id="ProtNLM"/>
    </source>
</evidence>
<dbReference type="STRING" id="137246.A0A401SFV7"/>
<evidence type="ECO:0000259" key="3">
    <source>
        <dbReference type="PROSITE" id="PS50053"/>
    </source>
</evidence>
<dbReference type="Pfam" id="PF00627">
    <property type="entry name" value="UBA"/>
    <property type="match status" value="3"/>
</dbReference>
<protein>
    <recommendedName>
        <fullName evidence="6">UBA domain-containing protein</fullName>
    </recommendedName>
</protein>
<feature type="compositionally biased region" description="Low complexity" evidence="1">
    <location>
        <begin position="587"/>
        <end position="600"/>
    </location>
</feature>
<reference evidence="4 5" key="1">
    <citation type="journal article" date="2018" name="Nat. Ecol. Evol.">
        <title>Shark genomes provide insights into elasmobranch evolution and the origin of vertebrates.</title>
        <authorList>
            <person name="Hara Y"/>
            <person name="Yamaguchi K"/>
            <person name="Onimaru K"/>
            <person name="Kadota M"/>
            <person name="Koyanagi M"/>
            <person name="Keeley SD"/>
            <person name="Tatsumi K"/>
            <person name="Tanaka K"/>
            <person name="Motone F"/>
            <person name="Kageyama Y"/>
            <person name="Nozu R"/>
            <person name="Adachi N"/>
            <person name="Nishimura O"/>
            <person name="Nakagawa R"/>
            <person name="Tanegashima C"/>
            <person name="Kiyatake I"/>
            <person name="Matsumoto R"/>
            <person name="Murakumo K"/>
            <person name="Nishida K"/>
            <person name="Terakita A"/>
            <person name="Kuratani S"/>
            <person name="Sato K"/>
            <person name="Hyodo S Kuraku.S."/>
        </authorList>
    </citation>
    <scope>NUCLEOTIDE SEQUENCE [LARGE SCALE GENOMIC DNA]</scope>
</reference>
<feature type="domain" description="UBA" evidence="2">
    <location>
        <begin position="484"/>
        <end position="524"/>
    </location>
</feature>
<dbReference type="SMART" id="SM00165">
    <property type="entry name" value="UBA"/>
    <property type="match status" value="3"/>
</dbReference>
<gene>
    <name evidence="4" type="ORF">chiPu_0007693</name>
</gene>
<evidence type="ECO:0000313" key="4">
    <source>
        <dbReference type="EMBL" id="GCC29255.1"/>
    </source>
</evidence>
<dbReference type="SUPFAM" id="SSF46934">
    <property type="entry name" value="UBA-like"/>
    <property type="match status" value="3"/>
</dbReference>
<dbReference type="PROSITE" id="PS50030">
    <property type="entry name" value="UBA"/>
    <property type="match status" value="3"/>
</dbReference>
<organism evidence="4 5">
    <name type="scientific">Chiloscyllium punctatum</name>
    <name type="common">Brownbanded bambooshark</name>
    <name type="synonym">Hemiscyllium punctatum</name>
    <dbReference type="NCBI Taxonomy" id="137246"/>
    <lineage>
        <taxon>Eukaryota</taxon>
        <taxon>Metazoa</taxon>
        <taxon>Chordata</taxon>
        <taxon>Craniata</taxon>
        <taxon>Vertebrata</taxon>
        <taxon>Chondrichthyes</taxon>
        <taxon>Elasmobranchii</taxon>
        <taxon>Galeomorphii</taxon>
        <taxon>Galeoidea</taxon>
        <taxon>Orectolobiformes</taxon>
        <taxon>Hemiscylliidae</taxon>
        <taxon>Chiloscyllium</taxon>
    </lineage>
</organism>
<dbReference type="AlphaFoldDB" id="A0A401SFV7"/>
<dbReference type="Proteomes" id="UP000287033">
    <property type="component" value="Unassembled WGS sequence"/>
</dbReference>
<dbReference type="EMBL" id="BEZZ01000243">
    <property type="protein sequence ID" value="GCC29255.1"/>
    <property type="molecule type" value="Genomic_DNA"/>
</dbReference>
<evidence type="ECO:0000256" key="1">
    <source>
        <dbReference type="SAM" id="MobiDB-lite"/>
    </source>
</evidence>
<feature type="region of interest" description="Disordered" evidence="1">
    <location>
        <begin position="1"/>
        <end position="59"/>
    </location>
</feature>
<dbReference type="CDD" id="cd17062">
    <property type="entry name" value="Ubl_NUB1"/>
    <property type="match status" value="1"/>
</dbReference>
<feature type="domain" description="UBA" evidence="2">
    <location>
        <begin position="427"/>
        <end position="467"/>
    </location>
</feature>
<name>A0A401SFV7_CHIPU</name>
<feature type="domain" description="Ubiquitin-like" evidence="3">
    <location>
        <begin position="140"/>
        <end position="211"/>
    </location>
</feature>
<feature type="region of interest" description="Disordered" evidence="1">
    <location>
        <begin position="587"/>
        <end position="618"/>
    </location>
</feature>
<accession>A0A401SFV7</accession>
<dbReference type="PROSITE" id="PS50053">
    <property type="entry name" value="UBIQUITIN_2"/>
    <property type="match status" value="1"/>
</dbReference>
<dbReference type="SUPFAM" id="SSF54236">
    <property type="entry name" value="Ubiquitin-like"/>
    <property type="match status" value="1"/>
</dbReference>
<keyword evidence="5" id="KW-1185">Reference proteome</keyword>
<dbReference type="Pfam" id="PF18037">
    <property type="entry name" value="Ubiquitin_5"/>
    <property type="match status" value="1"/>
</dbReference>
<dbReference type="InterPro" id="IPR029071">
    <property type="entry name" value="Ubiquitin-like_domsf"/>
</dbReference>
<sequence>MGGAGEKGGLEPKFTGRGQRKGRNGKSRLRAKGGANITPPLAVTSEKEGRRMATDGPPENVVQDQVRSLLENEKVKLWEPPYTAENKDASPELKILGEKYALQLCIDSSMVENVLENLRCNSLQGLNAKKTFEDTGLATIRINYTSHTKRKEKTKLTTKLNISAKDLRAEIAKLTGMNEQHVKLIMNSKVLKMDRSLAEQNVKNNSLIMVMQITLTEEEAKEQEINCQEEMKEQDERKAKISRTRKGAEILAQHGENTDLSNVPYLEIADQKGRPIPIPAAEKKALLLAMTLHEKGRAFMKKKDYASALLYLLDSDEEFGKCGSELLNIVDNHAVLQLEIVWCYLQLEQLDCLRDAEERLKRAQTRLNNCYGENLERLYNLKGNTANEQVLYLRLKLLQGVVLYHKGKLDQTKNHLNEAETLLGKLSVDDTKVMQLMCLGFTAQEARLGLRACNDDIEAAASHIYHRREEKAEIRRKEKAERKRKKQEAVNSLVAMGYSEKAAAKAFRSANNNLERAIEILQRTPEQVYLDDEEAGPSNRIEVSEETINQVAFLGFDHSAAEIALRRFNGNIERAVQALIDHGGYLPSSLLNSPPSSTSPEDMDVEEESSEKKQKEREIVEEVLADIPEHEEDYLDMTLEEEREVIIKYKTWLQRSHPSTL</sequence>
<dbReference type="InterPro" id="IPR015940">
    <property type="entry name" value="UBA"/>
</dbReference>
<comment type="caution">
    <text evidence="4">The sequence shown here is derived from an EMBL/GenBank/DDBJ whole genome shotgun (WGS) entry which is preliminary data.</text>
</comment>
<dbReference type="OrthoDB" id="434245at2759"/>
<dbReference type="Gene3D" id="1.10.8.10">
    <property type="entry name" value="DNA helicase RuvA subunit, C-terminal domain"/>
    <property type="match status" value="3"/>
</dbReference>
<dbReference type="GO" id="GO:2000058">
    <property type="term" value="P:regulation of ubiquitin-dependent protein catabolic process"/>
    <property type="evidence" value="ECO:0007669"/>
    <property type="project" value="TreeGrafter"/>
</dbReference>
<dbReference type="InterPro" id="IPR039749">
    <property type="entry name" value="NUB1"/>
</dbReference>
<dbReference type="PANTHER" id="PTHR12948">
    <property type="entry name" value="NEDD8 ULTIMATE BUSTER-1 BS4 PROTEIN"/>
    <property type="match status" value="1"/>
</dbReference>
<proteinExistence type="predicted"/>
<dbReference type="OMA" id="EQKRYGM"/>
<dbReference type="Gene3D" id="3.10.20.90">
    <property type="entry name" value="Phosphatidylinositol 3-kinase Catalytic Subunit, Chain A, domain 1"/>
    <property type="match status" value="1"/>
</dbReference>
<dbReference type="InterPro" id="IPR000626">
    <property type="entry name" value="Ubiquitin-like_dom"/>
</dbReference>
<evidence type="ECO:0000259" key="2">
    <source>
        <dbReference type="PROSITE" id="PS50030"/>
    </source>
</evidence>
<dbReference type="InterPro" id="IPR009060">
    <property type="entry name" value="UBA-like_sf"/>
</dbReference>
<evidence type="ECO:0000313" key="5">
    <source>
        <dbReference type="Proteomes" id="UP000287033"/>
    </source>
</evidence>
<dbReference type="CDD" id="cd14291">
    <property type="entry name" value="UBA1_NUB1_like"/>
    <property type="match status" value="1"/>
</dbReference>
<dbReference type="InterPro" id="IPR041207">
    <property type="entry name" value="NUB1_ubiquitin-like_dom"/>
</dbReference>
<feature type="domain" description="UBA" evidence="2">
    <location>
        <begin position="542"/>
        <end position="582"/>
    </location>
</feature>
<feature type="compositionally biased region" description="Basic residues" evidence="1">
    <location>
        <begin position="18"/>
        <end position="31"/>
    </location>
</feature>